<dbReference type="EMBL" id="FWXH01000018">
    <property type="protein sequence ID" value="SMC27631.1"/>
    <property type="molecule type" value="Genomic_DNA"/>
</dbReference>
<keyword evidence="1 2" id="KW-0535">Nitrogen fixation</keyword>
<dbReference type="RefSeq" id="WP_084117269.1">
    <property type="nucleotide sequence ID" value="NZ_FWXH01000018.1"/>
</dbReference>
<reference evidence="4 5" key="1">
    <citation type="submission" date="2017-04" db="EMBL/GenBank/DDBJ databases">
        <authorList>
            <person name="Afonso C.L."/>
            <person name="Miller P.J."/>
            <person name="Scott M.A."/>
            <person name="Spackman E."/>
            <person name="Goraichik I."/>
            <person name="Dimitrov K.M."/>
            <person name="Suarez D.L."/>
            <person name="Swayne D.E."/>
        </authorList>
    </citation>
    <scope>NUCLEOTIDE SEQUENCE [LARGE SCALE GENOMIC DNA]</scope>
    <source>
        <strain evidence="4 5">DSM 12555</strain>
    </source>
</reference>
<dbReference type="Gene3D" id="3.40.50.1980">
    <property type="entry name" value="Nitrogenase molybdenum iron protein domain"/>
    <property type="match status" value="3"/>
</dbReference>
<comment type="similarity">
    <text evidence="2">Belongs to the NifD/NifK/NifE/NifN family.</text>
</comment>
<gene>
    <name evidence="4" type="ORF">SAMN02745134_03248</name>
</gene>
<dbReference type="GO" id="GO:0016163">
    <property type="term" value="F:nitrogenase activity"/>
    <property type="evidence" value="ECO:0007669"/>
    <property type="project" value="InterPro"/>
</dbReference>
<dbReference type="SUPFAM" id="SSF53807">
    <property type="entry name" value="Helical backbone' metal receptor"/>
    <property type="match status" value="1"/>
</dbReference>
<dbReference type="PANTHER" id="PTHR42956:SF1">
    <property type="entry name" value="NITROGENASE IRON-MOLYBDENUM COFACTOR BIOSYNTHESIS PROTEIN NIFE"/>
    <property type="match status" value="1"/>
</dbReference>
<evidence type="ECO:0000256" key="1">
    <source>
        <dbReference type="ARBA" id="ARBA00023231"/>
    </source>
</evidence>
<protein>
    <submittedName>
        <fullName evidence="4">Nitrogenase molybdenum-iron protein alpha chain</fullName>
    </submittedName>
</protein>
<evidence type="ECO:0000313" key="4">
    <source>
        <dbReference type="EMBL" id="SMC27631.1"/>
    </source>
</evidence>
<name>A0A1W1XVQ5_9CLOT</name>
<dbReference type="InterPro" id="IPR000318">
    <property type="entry name" value="Nase_comp1_CS"/>
</dbReference>
<dbReference type="OrthoDB" id="9767044at2"/>
<proteinExistence type="inferred from homology"/>
<dbReference type="InterPro" id="IPR049939">
    <property type="entry name" value="NifE-like"/>
</dbReference>
<dbReference type="AlphaFoldDB" id="A0A1W1XVQ5"/>
<sequence>MAGIIAKNREDRPYALTDGGGCSSNLSNKFKKRCLKNADRTFAQATQCQETNSIAALLSMEDAAFVVHAPNGCVGCVSFMNDNFKVGQFHRKIEKIRNARYIVTNVDEKDVVLGGEKKVKEAVLELENRYKPNIIFIFTSCASGIIGDDVDSVANIVQKEVNAIVVPIHCEGFKSRVPATGFDTVFKAIEKYIIKGEKPKKEKGLINVFATTSIGYKDQLEMENLLAVLGLHVNYIPFYSSVEKLKRIPAAEYSVAVCQVFADEFMEHLKEYYDIPYSKTGMPIGIRSTDEWFLSVARLVGKEDIALKYIEKEHERVLPQIAKIRDHIGGKRVFICAGTGRGIAAATLIEDFGMKLVGIQTPTYEEALIENFEQLEEIHGGDFIIDIANMQPFEQSNLVNKLKPELFIGMSTWVSKLGVPSTHILESKRPTFGYNGLLYLGRKIENAVENPSFNIKLAKHKKLPYKNSWYSENAFKYFKEVGNEE</sequence>
<dbReference type="Proteomes" id="UP000192468">
    <property type="component" value="Unassembled WGS sequence"/>
</dbReference>
<feature type="domain" description="Nitrogenase/oxidoreductase component 1" evidence="3">
    <location>
        <begin position="48"/>
        <end position="448"/>
    </location>
</feature>
<evidence type="ECO:0000256" key="2">
    <source>
        <dbReference type="RuleBase" id="RU004021"/>
    </source>
</evidence>
<evidence type="ECO:0000259" key="3">
    <source>
        <dbReference type="Pfam" id="PF00148"/>
    </source>
</evidence>
<dbReference type="PROSITE" id="PS00699">
    <property type="entry name" value="NITROGENASE_1_1"/>
    <property type="match status" value="1"/>
</dbReference>
<organism evidence="4 5">
    <name type="scientific">Clostridium acidisoli DSM 12555</name>
    <dbReference type="NCBI Taxonomy" id="1121291"/>
    <lineage>
        <taxon>Bacteria</taxon>
        <taxon>Bacillati</taxon>
        <taxon>Bacillota</taxon>
        <taxon>Clostridia</taxon>
        <taxon>Eubacteriales</taxon>
        <taxon>Clostridiaceae</taxon>
        <taxon>Clostridium</taxon>
    </lineage>
</organism>
<evidence type="ECO:0000313" key="5">
    <source>
        <dbReference type="Proteomes" id="UP000192468"/>
    </source>
</evidence>
<dbReference type="Pfam" id="PF00148">
    <property type="entry name" value="Oxidored_nitro"/>
    <property type="match status" value="1"/>
</dbReference>
<dbReference type="InterPro" id="IPR000510">
    <property type="entry name" value="Nase/OxRdtase_comp1"/>
</dbReference>
<accession>A0A1W1XVQ5</accession>
<dbReference type="STRING" id="1121291.SAMN02745134_03248"/>
<keyword evidence="5" id="KW-1185">Reference proteome</keyword>
<dbReference type="PANTHER" id="PTHR42956">
    <property type="entry name" value="NITROGENASE IRON-MOLYBDENUM COFACTOR BIOSYNTHESIS PROTEIN NIFE"/>
    <property type="match status" value="1"/>
</dbReference>